<keyword evidence="3" id="KW-1185">Reference proteome</keyword>
<organism evidence="2 3">
    <name type="scientific">Shewanella avicenniae</name>
    <dbReference type="NCBI Taxonomy" id="2814294"/>
    <lineage>
        <taxon>Bacteria</taxon>
        <taxon>Pseudomonadati</taxon>
        <taxon>Pseudomonadota</taxon>
        <taxon>Gammaproteobacteria</taxon>
        <taxon>Alteromonadales</taxon>
        <taxon>Shewanellaceae</taxon>
        <taxon>Shewanella</taxon>
    </lineage>
</organism>
<feature type="chain" id="PRO_5045619762" description="Lipoprotein" evidence="1">
    <location>
        <begin position="25"/>
        <end position="105"/>
    </location>
</feature>
<evidence type="ECO:0000313" key="3">
    <source>
        <dbReference type="Proteomes" id="UP000662770"/>
    </source>
</evidence>
<evidence type="ECO:0000256" key="1">
    <source>
        <dbReference type="SAM" id="SignalP"/>
    </source>
</evidence>
<dbReference type="Gene3D" id="3.55.50.30">
    <property type="match status" value="1"/>
</dbReference>
<dbReference type="Proteomes" id="UP000662770">
    <property type="component" value="Chromosome"/>
</dbReference>
<name>A0ABX7QU76_9GAMM</name>
<feature type="signal peptide" evidence="1">
    <location>
        <begin position="1"/>
        <end position="24"/>
    </location>
</feature>
<evidence type="ECO:0008006" key="4">
    <source>
        <dbReference type="Google" id="ProtNLM"/>
    </source>
</evidence>
<dbReference type="EMBL" id="CP071503">
    <property type="protein sequence ID" value="QSX34989.1"/>
    <property type="molecule type" value="Genomic_DNA"/>
</dbReference>
<evidence type="ECO:0000313" key="2">
    <source>
        <dbReference type="EMBL" id="QSX34989.1"/>
    </source>
</evidence>
<keyword evidence="1" id="KW-0732">Signal</keyword>
<dbReference type="RefSeq" id="WP_207356186.1">
    <property type="nucleotide sequence ID" value="NZ_CP071503.1"/>
</dbReference>
<dbReference type="PROSITE" id="PS51257">
    <property type="entry name" value="PROKAR_LIPOPROTEIN"/>
    <property type="match status" value="1"/>
</dbReference>
<proteinExistence type="predicted"/>
<reference evidence="2 3" key="1">
    <citation type="submission" date="2021-03" db="EMBL/GenBank/DDBJ databases">
        <title>Novel species identification of genus Shewanella.</title>
        <authorList>
            <person name="Liu G."/>
            <person name="Zhang Q."/>
        </authorList>
    </citation>
    <scope>NUCLEOTIDE SEQUENCE [LARGE SCALE GENOMIC DNA]</scope>
    <source>
        <strain evidence="2 3">FJAT-51800</strain>
    </source>
</reference>
<accession>A0ABX7QU76</accession>
<sequence>MKKCSMAALLLLSACSHSTTTPVASDKCDFATDYQVAFTRLDETLQQIAHGSGCFIEADLKQVGALTPNPVTGHMSAVQAVKMAVAGTGLTAQHSKLNTIQVTQP</sequence>
<gene>
    <name evidence="2" type="ORF">JYB87_07160</name>
</gene>
<protein>
    <recommendedName>
        <fullName evidence="4">Lipoprotein</fullName>
    </recommendedName>
</protein>